<organism evidence="2 3">
    <name type="scientific">Actinomadura soli</name>
    <dbReference type="NCBI Taxonomy" id="2508997"/>
    <lineage>
        <taxon>Bacteria</taxon>
        <taxon>Bacillati</taxon>
        <taxon>Actinomycetota</taxon>
        <taxon>Actinomycetes</taxon>
        <taxon>Streptosporangiales</taxon>
        <taxon>Thermomonosporaceae</taxon>
        <taxon>Actinomadura</taxon>
    </lineage>
</organism>
<keyword evidence="1" id="KW-0812">Transmembrane</keyword>
<keyword evidence="3" id="KW-1185">Reference proteome</keyword>
<evidence type="ECO:0000256" key="1">
    <source>
        <dbReference type="SAM" id="Phobius"/>
    </source>
</evidence>
<gene>
    <name evidence="2" type="ORF">ETD83_05150</name>
</gene>
<reference evidence="2 3" key="1">
    <citation type="submission" date="2019-05" db="EMBL/GenBank/DDBJ databases">
        <title>Draft genome sequence of Actinomadura sp. 14C53.</title>
        <authorList>
            <person name="Saricaoglu S."/>
            <person name="Isik K."/>
        </authorList>
    </citation>
    <scope>NUCLEOTIDE SEQUENCE [LARGE SCALE GENOMIC DNA]</scope>
    <source>
        <strain evidence="2 3">14C53</strain>
    </source>
</reference>
<protein>
    <submittedName>
        <fullName evidence="2">Uncharacterized protein</fullName>
    </submittedName>
</protein>
<keyword evidence="1" id="KW-0472">Membrane</keyword>
<feature type="transmembrane region" description="Helical" evidence="1">
    <location>
        <begin position="154"/>
        <end position="174"/>
    </location>
</feature>
<dbReference type="Proteomes" id="UP000309174">
    <property type="component" value="Unassembled WGS sequence"/>
</dbReference>
<comment type="caution">
    <text evidence="2">The sequence shown here is derived from an EMBL/GenBank/DDBJ whole genome shotgun (WGS) entry which is preliminary data.</text>
</comment>
<dbReference type="AlphaFoldDB" id="A0A5C4JIE4"/>
<evidence type="ECO:0000313" key="3">
    <source>
        <dbReference type="Proteomes" id="UP000309174"/>
    </source>
</evidence>
<keyword evidence="1" id="KW-1133">Transmembrane helix</keyword>
<dbReference type="OrthoDB" id="3432359at2"/>
<feature type="transmembrane region" description="Helical" evidence="1">
    <location>
        <begin position="12"/>
        <end position="36"/>
    </location>
</feature>
<dbReference type="EMBL" id="VCKW01000017">
    <property type="protein sequence ID" value="TMR06257.1"/>
    <property type="molecule type" value="Genomic_DNA"/>
</dbReference>
<proteinExistence type="predicted"/>
<evidence type="ECO:0000313" key="2">
    <source>
        <dbReference type="EMBL" id="TMR06257.1"/>
    </source>
</evidence>
<name>A0A5C4JIE4_9ACTN</name>
<accession>A0A5C4JIE4</accession>
<sequence>MLAALGLGGAATVAAILIGGAPTVFAPIVAAFWAVFDRPGGNGLPYLPHHPDLARDRRAGAVHPAAPVTLARRKGGARNHPGAEGANESLFLLDAHGKLLIRVGVDYYKREEVDRLVQMLDVPCSGPDYFGSAKEFTKTYPGLVSWIERHPYRIAFAIASVVLAVTIAMVLVSVTTAA</sequence>